<dbReference type="Pfam" id="PF25781">
    <property type="entry name" value="TPR_TEX10"/>
    <property type="match status" value="1"/>
</dbReference>
<comment type="subunit">
    <text evidence="6">Component of the RIX1 complex.</text>
</comment>
<protein>
    <recommendedName>
        <fullName evidence="6">Pre-rRNA-processing protein</fullName>
    </recommendedName>
</protein>
<proteinExistence type="inferred from homology"/>
<dbReference type="EMBL" id="LK023368">
    <property type="protein sequence ID" value="CDS12955.1"/>
    <property type="molecule type" value="Genomic_DNA"/>
</dbReference>
<evidence type="ECO:0000256" key="5">
    <source>
        <dbReference type="ARBA" id="ARBA00023242"/>
    </source>
</evidence>
<gene>
    <name evidence="9" type="ORF">LRAMOSA05139</name>
</gene>
<evidence type="ECO:0000256" key="2">
    <source>
        <dbReference type="ARBA" id="ARBA00004604"/>
    </source>
</evidence>
<dbReference type="InterPro" id="IPR016024">
    <property type="entry name" value="ARM-type_fold"/>
</dbReference>
<dbReference type="OrthoDB" id="361362at2759"/>
<dbReference type="GO" id="GO:0006364">
    <property type="term" value="P:rRNA processing"/>
    <property type="evidence" value="ECO:0007669"/>
    <property type="project" value="UniProtKB-UniRule"/>
</dbReference>
<accession>A0A077X077</accession>
<dbReference type="AlphaFoldDB" id="A0A077X077"/>
<dbReference type="InterPro" id="IPR011989">
    <property type="entry name" value="ARM-like"/>
</dbReference>
<dbReference type="InterPro" id="IPR057949">
    <property type="entry name" value="TPR_TEX10"/>
</dbReference>
<dbReference type="PANTHER" id="PTHR16056:SF2">
    <property type="entry name" value="TESTIS-EXPRESSED PROTEIN 10"/>
    <property type="match status" value="1"/>
</dbReference>
<evidence type="ECO:0000256" key="4">
    <source>
        <dbReference type="ARBA" id="ARBA00006427"/>
    </source>
</evidence>
<evidence type="ECO:0000313" key="9">
    <source>
        <dbReference type="EMBL" id="CDS12955.1"/>
    </source>
</evidence>
<dbReference type="PANTHER" id="PTHR16056">
    <property type="entry name" value="REGULATOR OF MICROTUBULE DYNAMICS PROTEIN"/>
    <property type="match status" value="1"/>
</dbReference>
<dbReference type="Gene3D" id="1.25.10.10">
    <property type="entry name" value="Leucine-rich Repeat Variant"/>
    <property type="match status" value="1"/>
</dbReference>
<evidence type="ECO:0000256" key="3">
    <source>
        <dbReference type="ARBA" id="ARBA00004642"/>
    </source>
</evidence>
<dbReference type="GO" id="GO:0120330">
    <property type="term" value="C:rixosome complex"/>
    <property type="evidence" value="ECO:0007669"/>
    <property type="project" value="UniProtKB-UniRule"/>
</dbReference>
<evidence type="ECO:0000259" key="7">
    <source>
        <dbReference type="Pfam" id="PF12333"/>
    </source>
</evidence>
<comment type="function">
    <text evidence="1 6">Component of the RIX1 complex required for processing of ITS2 sequences from 35S pre-rRNA.</text>
</comment>
<name>A0A077X077_9FUNG</name>
<keyword evidence="5 6" id="KW-0539">Nucleus</keyword>
<sequence length="700" mass="78635">MPNAKKKRQAKNEDFKACRLKKKLKVGKKKALPDNYTDTSFRSKSIALPNQSITEDKSRFATTSRNLTLNDVLSQLKHYNAGVRKDAISGLEELYRSHPTLITASLGQVVNGILKLLIDDDRDVRKALLGFLQETFPEIKIADLQPFLPLLIIYTCSAMSHIFEDIRNDAVKLMDLWVSLAPEVVVSRFWNRVVGIYMSLLSVSSTNDHAGSSIAGGSKITNAESAKAAAAKSHLHLHKSKLGPVESLSRFLQAGLTQRDQDKLWFLESFLDHVQAKEGFRRKMEQFKSCSTHNIVQWDPKKPTMCQINHPTLVSYAPYLANSALPTLNLFESAGPKNTNNKETEQVLGMDANEDGKMRVKLLIETFQPVLLSTWLDAAPTVFATSSTITVTPALQLLSAVLHLTLVLWRALVSSDEINSVDDAWIEKHCHHLLKHFVVYFPYGADVLGDGGPKANALLRQMNIETCELTSLYMLAKLSQGDKESLDHLEWIDKVVDHVLGLLGYEDERTSSNFKEDDLSALLPAVWGFLNGLGRKQQYTMFKTFVDYYQSCHAHSGLKRTALEFLIGTYLVQSSPSYNGRFVLDDRYRTLMNNWISGLPKTLWQLKTSHPQTSALIINFLCEAAKRSDQDIFEKKSLEATELAMVPFFYVNIASKGELFGPFIDLPKETQQRALEFVYYVDSGSTKVANAIEACKKRQG</sequence>
<organism evidence="9">
    <name type="scientific">Lichtheimia ramosa</name>
    <dbReference type="NCBI Taxonomy" id="688394"/>
    <lineage>
        <taxon>Eukaryota</taxon>
        <taxon>Fungi</taxon>
        <taxon>Fungi incertae sedis</taxon>
        <taxon>Mucoromycota</taxon>
        <taxon>Mucoromycotina</taxon>
        <taxon>Mucoromycetes</taxon>
        <taxon>Mucorales</taxon>
        <taxon>Lichtheimiaceae</taxon>
        <taxon>Lichtheimia</taxon>
    </lineage>
</organism>
<dbReference type="InterPro" id="IPR024679">
    <property type="entry name" value="Ipi1_N"/>
</dbReference>
<comment type="subcellular location">
    <subcellularLocation>
        <location evidence="2">Nucleus</location>
        <location evidence="2">Nucleolus</location>
    </subcellularLocation>
    <subcellularLocation>
        <location evidence="3">Nucleus</location>
        <location evidence="3">Nucleoplasm</location>
    </subcellularLocation>
</comment>
<keyword evidence="6" id="KW-0690">Ribosome biogenesis</keyword>
<feature type="domain" description="Pre-rRNA-processing protein Ipi1 N-terminal" evidence="7">
    <location>
        <begin position="143"/>
        <end position="236"/>
    </location>
</feature>
<comment type="similarity">
    <text evidence="4 6">Belongs to the IPI1/TEX10 family.</text>
</comment>
<keyword evidence="6" id="KW-0698">rRNA processing</keyword>
<dbReference type="GO" id="GO:0005634">
    <property type="term" value="C:nucleus"/>
    <property type="evidence" value="ECO:0007669"/>
    <property type="project" value="UniProtKB-SubCell"/>
</dbReference>
<feature type="domain" description="TEX10-like TPR repeats" evidence="8">
    <location>
        <begin position="592"/>
        <end position="695"/>
    </location>
</feature>
<evidence type="ECO:0000256" key="6">
    <source>
        <dbReference type="RuleBase" id="RU368021"/>
    </source>
</evidence>
<dbReference type="SUPFAM" id="SSF48371">
    <property type="entry name" value="ARM repeat"/>
    <property type="match status" value="1"/>
</dbReference>
<evidence type="ECO:0000256" key="1">
    <source>
        <dbReference type="ARBA" id="ARBA00002355"/>
    </source>
</evidence>
<dbReference type="Pfam" id="PF12333">
    <property type="entry name" value="Ipi1_N"/>
    <property type="match status" value="1"/>
</dbReference>
<evidence type="ECO:0000259" key="8">
    <source>
        <dbReference type="Pfam" id="PF25781"/>
    </source>
</evidence>
<reference evidence="9" key="1">
    <citation type="journal article" date="2014" name="Genome Announc.">
        <title>De novo whole-genome sequence and genome annotation of Lichtheimia ramosa.</title>
        <authorList>
            <person name="Linde J."/>
            <person name="Schwartze V."/>
            <person name="Binder U."/>
            <person name="Lass-Florl C."/>
            <person name="Voigt K."/>
            <person name="Horn F."/>
        </authorList>
    </citation>
    <scope>NUCLEOTIDE SEQUENCE</scope>
    <source>
        <strain evidence="9">JMRC FSU:6197</strain>
    </source>
</reference>